<dbReference type="Gene3D" id="2.150.10.10">
    <property type="entry name" value="Serralysin-like metalloprotease, C-terminal"/>
    <property type="match status" value="6"/>
</dbReference>
<dbReference type="InterPro" id="IPR008640">
    <property type="entry name" value="Adhesin_Head_dom"/>
</dbReference>
<sequence>MRFRNVQIRIAPRQINFNCSTKLFEAYLREDEMNKTYRVSWSASRGAWMVAPETARRKGKGHSLTIVCAIASGLLLAAPAWADTVSPSGTDNVYGVDATDPGVSTNQGNTAYGAQAGAKVTGSYNTAIGYQAGQNVNAIDTVSIGKQATASANDAIAIGTNTKASGPADIYMGLNAGAGAGSTTSPDGTVTLGIRNMGLGESAGSYVTGQNNTGIGYQSGMNVTGDQNVGLGQQAGQFVTGTGNSAMGHLAGSTVSGSYNAAFGEYAGTNTSGGANAAFGFYAGRYINGTNNTALGAYDLPVVNGTWYGSYVTGSNNLGAGHNSGAYVSGASNVGLGDGAGTFVTGSNNVAIGTAAGSGAYTSGPSGATLNAALVASNTVSIGTRATASQSDAIAIGKGATASGAQSISIGTGNVVSGKGSGAIGDPSTVSGAGSYSIGNNNTVANSNTFVLGNGVTTTQDNSVVLGNQSTDRAAVAVSSETINGTTYNYAGVASPANGVVSIGGVGTERQLINVAAGQVSATSTDAINGSQLYATNQAVIAEDAKVNSLGGGVASALGGNAAYNATTGAITAPSYAVYGTTQNSVGGAIDALQALAPLQYTSGPGVTTPNAPGSAPTNTVTLVGAGGPGANTTPVTLTNVAPGKLSATSTDAVNGSQLYATNQQVANLVSSVNNGGVGPVQYSDPSAPTTPNGGKPSQDLTLVGAASGPVALHNVAPGTASTDAVNVGQLGAVTTGLGGGAAIDPKTGAVTAPSYTVYNADGTTSNVGNVGAAIDAINSTGIKYFHANSTKPDSQALGADSVAIGPNAVANNAGDVALGSGAVTSQAGGTLSETINGVTYSFAGTTPIGTVSVGAPGVERTITNVAAGRIGQSSTDAINGSQLYGTNQSIEALTDKMNSLGNTVANTLGSGASYNPQTGAVNGPANSGGVVTPTVIQEAANKWVSANPSTYVAPVATGTNGMAVGSGAVSTGQNSVALGTNASDGGRSNVVSVGAPGAERQVTNVAAGTQATDAVNLGQMNGALAQQTDSFNQRLGAVQQDVDNVARAAYGGIAAATALTMIPEVDKDKTIAVGIGGGTYRGYQAVALGATARITENIKVRAGVGMSSGGTTAGIGASMQW</sequence>
<dbReference type="Pfam" id="PF13018">
    <property type="entry name" value="ESPR"/>
    <property type="match status" value="1"/>
</dbReference>
<dbReference type="Gene3D" id="1.20.5.170">
    <property type="match status" value="1"/>
</dbReference>
<evidence type="ECO:0000256" key="1">
    <source>
        <dbReference type="ARBA" id="ARBA00004241"/>
    </source>
</evidence>
<dbReference type="Gene3D" id="3.30.1300.30">
    <property type="entry name" value="GSPII I/J protein-like"/>
    <property type="match status" value="1"/>
</dbReference>
<feature type="domain" description="Trimeric autotransporter adhesin YadA-like stalk" evidence="13">
    <location>
        <begin position="638"/>
        <end position="678"/>
    </location>
</feature>
<organism evidence="15 16">
    <name type="scientific">Burkholderia pseudomallei 1710a</name>
    <dbReference type="NCBI Taxonomy" id="320371"/>
    <lineage>
        <taxon>Bacteria</taxon>
        <taxon>Pseudomonadati</taxon>
        <taxon>Pseudomonadota</taxon>
        <taxon>Betaproteobacteria</taxon>
        <taxon>Burkholderiales</taxon>
        <taxon>Burkholderiaceae</taxon>
        <taxon>Burkholderia</taxon>
        <taxon>pseudomallei group</taxon>
    </lineage>
</organism>
<dbReference type="InterPro" id="IPR008635">
    <property type="entry name" value="Coiled_stalk_dom"/>
</dbReference>
<dbReference type="GO" id="GO:0009986">
    <property type="term" value="C:cell surface"/>
    <property type="evidence" value="ECO:0007669"/>
    <property type="project" value="UniProtKB-SubCell"/>
</dbReference>
<evidence type="ECO:0000256" key="3">
    <source>
        <dbReference type="ARBA" id="ARBA00005848"/>
    </source>
</evidence>
<reference evidence="15 16" key="2">
    <citation type="submission" date="2009-05" db="EMBL/GenBank/DDBJ databases">
        <authorList>
            <person name="Harkins D.M."/>
            <person name="DeShazer D."/>
            <person name="Woods D.E."/>
            <person name="Brinkac L.M."/>
            <person name="Brown K.A."/>
            <person name="Hung G.C."/>
            <person name="Tuanyok A."/>
            <person name="Zhang B."/>
            <person name="Nierman W.C."/>
        </authorList>
    </citation>
    <scope>NUCLEOTIDE SEQUENCE [LARGE SCALE GENOMIC DNA]</scope>
    <source>
        <strain evidence="15 16">1710a</strain>
    </source>
</reference>
<protein>
    <submittedName>
        <fullName evidence="15">Hemagglutinin family protein</fullName>
    </submittedName>
</protein>
<evidence type="ECO:0000259" key="13">
    <source>
        <dbReference type="Pfam" id="PF05662"/>
    </source>
</evidence>
<dbReference type="GO" id="GO:0009279">
    <property type="term" value="C:cell outer membrane"/>
    <property type="evidence" value="ECO:0007669"/>
    <property type="project" value="UniProtKB-SubCell"/>
</dbReference>
<feature type="domain" description="Trimeric autotransporter adhesin YadA-like stalk" evidence="13">
    <location>
        <begin position="1002"/>
        <end position="1041"/>
    </location>
</feature>
<dbReference type="HOGENOM" id="CLU_276457_0_0_4"/>
<keyword evidence="7" id="KW-0732">Signal</keyword>
<dbReference type="InterPro" id="IPR045584">
    <property type="entry name" value="Pilin-like"/>
</dbReference>
<gene>
    <name evidence="15" type="ORF">BURPS1710A_2017</name>
</gene>
<evidence type="ECO:0000256" key="6">
    <source>
        <dbReference type="ARBA" id="ARBA00022692"/>
    </source>
</evidence>
<evidence type="ECO:0000256" key="2">
    <source>
        <dbReference type="ARBA" id="ARBA00004442"/>
    </source>
</evidence>
<feature type="domain" description="Trimeric autotransporter adhesin YadA-like head" evidence="12">
    <location>
        <begin position="378"/>
        <end position="400"/>
    </location>
</feature>
<evidence type="ECO:0000256" key="9">
    <source>
        <dbReference type="ARBA" id="ARBA00023136"/>
    </source>
</evidence>
<feature type="domain" description="Trimeric autotransporter adhesin YadA-like head" evidence="12">
    <location>
        <begin position="797"/>
        <end position="823"/>
    </location>
</feature>
<dbReference type="CDD" id="cd12820">
    <property type="entry name" value="LbR_YadA-like"/>
    <property type="match status" value="1"/>
</dbReference>
<dbReference type="Pfam" id="PF05658">
    <property type="entry name" value="YadA_head"/>
    <property type="match status" value="4"/>
</dbReference>
<keyword evidence="10" id="KW-0998">Cell outer membrane</keyword>
<feature type="domain" description="Trimeric autotransporter adhesin YadA-like head" evidence="12">
    <location>
        <begin position="139"/>
        <end position="162"/>
    </location>
</feature>
<name>A0A0E1W853_BURPE</name>
<accession>A0A0E1W853</accession>
<evidence type="ECO:0000259" key="11">
    <source>
        <dbReference type="Pfam" id="PF03895"/>
    </source>
</evidence>
<evidence type="ECO:0000313" key="15">
    <source>
        <dbReference type="EMBL" id="EET08609.1"/>
    </source>
</evidence>
<dbReference type="EMBL" id="CM000832">
    <property type="protein sequence ID" value="EET08609.1"/>
    <property type="molecule type" value="Genomic_DNA"/>
</dbReference>
<evidence type="ECO:0000256" key="5">
    <source>
        <dbReference type="ARBA" id="ARBA00022452"/>
    </source>
</evidence>
<evidence type="ECO:0000256" key="4">
    <source>
        <dbReference type="ARBA" id="ARBA00022448"/>
    </source>
</evidence>
<dbReference type="Proteomes" id="UP000001812">
    <property type="component" value="Chromosome I"/>
</dbReference>
<evidence type="ECO:0000256" key="10">
    <source>
        <dbReference type="ARBA" id="ARBA00023237"/>
    </source>
</evidence>
<dbReference type="GO" id="GO:0015031">
    <property type="term" value="P:protein transport"/>
    <property type="evidence" value="ECO:0007669"/>
    <property type="project" value="UniProtKB-KW"/>
</dbReference>
<keyword evidence="9" id="KW-0472">Membrane</keyword>
<feature type="domain" description="Trimeric autotransporter adhesin YadA-like stalk" evidence="13">
    <location>
        <begin position="863"/>
        <end position="904"/>
    </location>
</feature>
<feature type="domain" description="Trimeric autotransporter adhesin YadA-like stalk" evidence="13">
    <location>
        <begin position="714"/>
        <end position="741"/>
    </location>
</feature>
<dbReference type="InterPro" id="IPR011049">
    <property type="entry name" value="Serralysin-like_metalloprot_C"/>
</dbReference>
<evidence type="ECO:0000259" key="12">
    <source>
        <dbReference type="Pfam" id="PF05658"/>
    </source>
</evidence>
<feature type="domain" description="Trimeric autotransporter adhesin YadA-like head" evidence="12">
    <location>
        <begin position="957"/>
        <end position="983"/>
    </location>
</feature>
<evidence type="ECO:0000256" key="8">
    <source>
        <dbReference type="ARBA" id="ARBA00022927"/>
    </source>
</evidence>
<dbReference type="SUPFAM" id="SSF101967">
    <property type="entry name" value="Adhesin YadA, collagen-binding domain"/>
    <property type="match status" value="5"/>
</dbReference>
<dbReference type="InterPro" id="IPR024973">
    <property type="entry name" value="ESPR"/>
</dbReference>
<dbReference type="AlphaFoldDB" id="A0A0E1W853"/>
<dbReference type="SUPFAM" id="SSF54523">
    <property type="entry name" value="Pili subunits"/>
    <property type="match status" value="1"/>
</dbReference>
<proteinExistence type="inferred from homology"/>
<feature type="domain" description="ESPR" evidence="14">
    <location>
        <begin position="33"/>
        <end position="81"/>
    </location>
</feature>
<keyword evidence="4" id="KW-0813">Transport</keyword>
<keyword evidence="8" id="KW-0653">Protein transport</keyword>
<evidence type="ECO:0000256" key="7">
    <source>
        <dbReference type="ARBA" id="ARBA00022729"/>
    </source>
</evidence>
<evidence type="ECO:0000313" key="16">
    <source>
        <dbReference type="Proteomes" id="UP000001812"/>
    </source>
</evidence>
<feature type="domain" description="Trimeric autotransporter adhesin YadA-like stalk" evidence="13">
    <location>
        <begin position="511"/>
        <end position="545"/>
    </location>
</feature>
<keyword evidence="5" id="KW-1134">Transmembrane beta strand</keyword>
<comment type="subcellular location">
    <subcellularLocation>
        <location evidence="2">Cell outer membrane</location>
    </subcellularLocation>
    <subcellularLocation>
        <location evidence="1">Cell surface</location>
    </subcellularLocation>
</comment>
<evidence type="ECO:0000259" key="14">
    <source>
        <dbReference type="Pfam" id="PF13018"/>
    </source>
</evidence>
<dbReference type="InterPro" id="IPR005594">
    <property type="entry name" value="YadA_C"/>
</dbReference>
<dbReference type="Pfam" id="PF03895">
    <property type="entry name" value="YadA_anchor"/>
    <property type="match status" value="1"/>
</dbReference>
<comment type="similarity">
    <text evidence="3">Belongs to the autotransporter-2 (AT-2) (TC 1.B.40) family.</text>
</comment>
<dbReference type="Pfam" id="PF05662">
    <property type="entry name" value="YadA_stalk"/>
    <property type="match status" value="5"/>
</dbReference>
<reference evidence="16" key="1">
    <citation type="submission" date="2007-08" db="EMBL/GenBank/DDBJ databases">
        <title>Annotation of Burkholderia pseudomallei 1710a.</title>
        <authorList>
            <person name="Harkins D.M."/>
            <person name="DeShazer D."/>
            <person name="Woods D.E."/>
            <person name="Brinkac L.M."/>
            <person name="Brown K.A."/>
            <person name="Hung G.C."/>
            <person name="Tuanyok A."/>
            <person name="Zhang B."/>
            <person name="Nierman W.C."/>
        </authorList>
    </citation>
    <scope>NUCLEOTIDE SEQUENCE [LARGE SCALE GENOMIC DNA]</scope>
    <source>
        <strain evidence="16">1710a</strain>
    </source>
</reference>
<keyword evidence="6" id="KW-0812">Transmembrane</keyword>
<feature type="domain" description="Trimeric autotransporter adhesin YadA-like C-terminal membrane anchor" evidence="11">
    <location>
        <begin position="1064"/>
        <end position="1122"/>
    </location>
</feature>